<dbReference type="Proteomes" id="UP001054837">
    <property type="component" value="Unassembled WGS sequence"/>
</dbReference>
<proteinExistence type="predicted"/>
<keyword evidence="3" id="KW-1185">Reference proteome</keyword>
<evidence type="ECO:0000256" key="1">
    <source>
        <dbReference type="SAM" id="MobiDB-lite"/>
    </source>
</evidence>
<name>A0AAV4UTN0_9ARAC</name>
<gene>
    <name evidence="2" type="ORF">CDAR_286601</name>
</gene>
<organism evidence="2 3">
    <name type="scientific">Caerostris darwini</name>
    <dbReference type="NCBI Taxonomy" id="1538125"/>
    <lineage>
        <taxon>Eukaryota</taxon>
        <taxon>Metazoa</taxon>
        <taxon>Ecdysozoa</taxon>
        <taxon>Arthropoda</taxon>
        <taxon>Chelicerata</taxon>
        <taxon>Arachnida</taxon>
        <taxon>Araneae</taxon>
        <taxon>Araneomorphae</taxon>
        <taxon>Entelegynae</taxon>
        <taxon>Araneoidea</taxon>
        <taxon>Araneidae</taxon>
        <taxon>Caerostris</taxon>
    </lineage>
</organism>
<feature type="compositionally biased region" description="Polar residues" evidence="1">
    <location>
        <begin position="19"/>
        <end position="30"/>
    </location>
</feature>
<feature type="region of interest" description="Disordered" evidence="1">
    <location>
        <begin position="1"/>
        <end position="30"/>
    </location>
</feature>
<dbReference type="AlphaFoldDB" id="A0AAV4UTN0"/>
<reference evidence="2 3" key="1">
    <citation type="submission" date="2021-06" db="EMBL/GenBank/DDBJ databases">
        <title>Caerostris darwini draft genome.</title>
        <authorList>
            <person name="Kono N."/>
            <person name="Arakawa K."/>
        </authorList>
    </citation>
    <scope>NUCLEOTIDE SEQUENCE [LARGE SCALE GENOMIC DNA]</scope>
</reference>
<evidence type="ECO:0000313" key="2">
    <source>
        <dbReference type="EMBL" id="GIY61266.1"/>
    </source>
</evidence>
<dbReference type="EMBL" id="BPLQ01011930">
    <property type="protein sequence ID" value="GIY61266.1"/>
    <property type="molecule type" value="Genomic_DNA"/>
</dbReference>
<evidence type="ECO:0000313" key="3">
    <source>
        <dbReference type="Proteomes" id="UP001054837"/>
    </source>
</evidence>
<accession>A0AAV4UTN0</accession>
<protein>
    <submittedName>
        <fullName evidence="2">Uncharacterized protein</fullName>
    </submittedName>
</protein>
<comment type="caution">
    <text evidence="2">The sequence shown here is derived from an EMBL/GenBank/DDBJ whole genome shotgun (WGS) entry which is preliminary data.</text>
</comment>
<sequence>MFSTKRDEAFSEGPCPCKSQLSSGSRLPLRNTTATSNSICHNSSLAVHPFGGSTLRNDEFDSSTKNVNSAFWLGISPASPRVLRSAFKKGLN</sequence>